<keyword evidence="2" id="KW-1185">Reference proteome</keyword>
<protein>
    <submittedName>
        <fullName evidence="1">Uncharacterized protein</fullName>
    </submittedName>
</protein>
<accession>A0A9W6J4R2</accession>
<comment type="caution">
    <text evidence="1">The sequence shown here is derived from an EMBL/GenBank/DDBJ whole genome shotgun (WGS) entry which is preliminary data.</text>
</comment>
<dbReference type="EMBL" id="BSFI01000021">
    <property type="protein sequence ID" value="GLK69248.1"/>
    <property type="molecule type" value="Genomic_DNA"/>
</dbReference>
<organism evidence="1 2">
    <name type="scientific">Hansschlegelia plantiphila</name>
    <dbReference type="NCBI Taxonomy" id="374655"/>
    <lineage>
        <taxon>Bacteria</taxon>
        <taxon>Pseudomonadati</taxon>
        <taxon>Pseudomonadota</taxon>
        <taxon>Alphaproteobacteria</taxon>
        <taxon>Hyphomicrobiales</taxon>
        <taxon>Methylopilaceae</taxon>
        <taxon>Hansschlegelia</taxon>
    </lineage>
</organism>
<name>A0A9W6J4R2_9HYPH</name>
<dbReference type="AlphaFoldDB" id="A0A9W6J4R2"/>
<proteinExistence type="predicted"/>
<evidence type="ECO:0000313" key="2">
    <source>
        <dbReference type="Proteomes" id="UP001143372"/>
    </source>
</evidence>
<reference evidence="1" key="2">
    <citation type="submission" date="2023-01" db="EMBL/GenBank/DDBJ databases">
        <authorList>
            <person name="Sun Q."/>
            <person name="Evtushenko L."/>
        </authorList>
    </citation>
    <scope>NUCLEOTIDE SEQUENCE</scope>
    <source>
        <strain evidence="1">VKM B-2347</strain>
    </source>
</reference>
<sequence>MTDGNRSTRLTEVIDDASSSAGYKFDLFDAKANEIVKVFATRDALFQAVAIAQADRPFDLVLIDAANAKFDKGGFEEDGLILLEKGDVSV</sequence>
<dbReference type="RefSeq" id="WP_271169479.1">
    <property type="nucleotide sequence ID" value="NZ_BSFI01000021.1"/>
</dbReference>
<gene>
    <name evidence="1" type="ORF">GCM10008179_28860</name>
</gene>
<reference evidence="1" key="1">
    <citation type="journal article" date="2014" name="Int. J. Syst. Evol. Microbiol.">
        <title>Complete genome sequence of Corynebacterium casei LMG S-19264T (=DSM 44701T), isolated from a smear-ripened cheese.</title>
        <authorList>
            <consortium name="US DOE Joint Genome Institute (JGI-PGF)"/>
            <person name="Walter F."/>
            <person name="Albersmeier A."/>
            <person name="Kalinowski J."/>
            <person name="Ruckert C."/>
        </authorList>
    </citation>
    <scope>NUCLEOTIDE SEQUENCE</scope>
    <source>
        <strain evidence="1">VKM B-2347</strain>
    </source>
</reference>
<evidence type="ECO:0000313" key="1">
    <source>
        <dbReference type="EMBL" id="GLK69248.1"/>
    </source>
</evidence>
<dbReference type="Proteomes" id="UP001143372">
    <property type="component" value="Unassembled WGS sequence"/>
</dbReference>